<dbReference type="PANTHER" id="PTHR32063">
    <property type="match status" value="1"/>
</dbReference>
<feature type="transmembrane region" description="Helical" evidence="1">
    <location>
        <begin position="957"/>
        <end position="976"/>
    </location>
</feature>
<dbReference type="OrthoDB" id="219750at2"/>
<dbReference type="SUPFAM" id="SSF82693">
    <property type="entry name" value="Multidrug efflux transporter AcrB pore domain, PN1, PN2, PC1 and PC2 subdomains"/>
    <property type="match status" value="2"/>
</dbReference>
<gene>
    <name evidence="2" type="primary">czcA_2</name>
    <name evidence="2" type="ORF">Pan161_31560</name>
</gene>
<feature type="transmembrane region" description="Helical" evidence="1">
    <location>
        <begin position="361"/>
        <end position="381"/>
    </location>
</feature>
<dbReference type="SUPFAM" id="SSF82866">
    <property type="entry name" value="Multidrug efflux transporter AcrB transmembrane domain"/>
    <property type="match status" value="2"/>
</dbReference>
<organism evidence="2 3">
    <name type="scientific">Gimesia algae</name>
    <dbReference type="NCBI Taxonomy" id="2527971"/>
    <lineage>
        <taxon>Bacteria</taxon>
        <taxon>Pseudomonadati</taxon>
        <taxon>Planctomycetota</taxon>
        <taxon>Planctomycetia</taxon>
        <taxon>Planctomycetales</taxon>
        <taxon>Planctomycetaceae</taxon>
        <taxon>Gimesia</taxon>
    </lineage>
</organism>
<dbReference type="GO" id="GO:0005886">
    <property type="term" value="C:plasma membrane"/>
    <property type="evidence" value="ECO:0007669"/>
    <property type="project" value="TreeGrafter"/>
</dbReference>
<dbReference type="Gene3D" id="3.30.2090.10">
    <property type="entry name" value="Multidrug efflux transporter AcrB TolC docking domain, DN and DC subdomains"/>
    <property type="match status" value="2"/>
</dbReference>
<dbReference type="RefSeq" id="WP_145228423.1">
    <property type="nucleotide sequence ID" value="NZ_CP036343.1"/>
</dbReference>
<dbReference type="EMBL" id="CP036343">
    <property type="protein sequence ID" value="QDT91498.1"/>
    <property type="molecule type" value="Genomic_DNA"/>
</dbReference>
<feature type="transmembrane region" description="Helical" evidence="1">
    <location>
        <begin position="881"/>
        <end position="900"/>
    </location>
</feature>
<feature type="transmembrane region" description="Helical" evidence="1">
    <location>
        <begin position="988"/>
        <end position="1015"/>
    </location>
</feature>
<dbReference type="Gene3D" id="3.30.70.1320">
    <property type="entry name" value="Multidrug efflux transporter AcrB pore domain like"/>
    <property type="match status" value="1"/>
</dbReference>
<keyword evidence="1" id="KW-0812">Transmembrane</keyword>
<dbReference type="GO" id="GO:0042910">
    <property type="term" value="F:xenobiotic transmembrane transporter activity"/>
    <property type="evidence" value="ECO:0007669"/>
    <property type="project" value="TreeGrafter"/>
</dbReference>
<feature type="transmembrane region" description="Helical" evidence="1">
    <location>
        <begin position="470"/>
        <end position="496"/>
    </location>
</feature>
<feature type="transmembrane region" description="Helical" evidence="1">
    <location>
        <begin position="334"/>
        <end position="354"/>
    </location>
</feature>
<dbReference type="Gene3D" id="3.30.70.1440">
    <property type="entry name" value="Multidrug efflux transporter AcrB pore domain"/>
    <property type="match status" value="1"/>
</dbReference>
<dbReference type="SUPFAM" id="SSF82714">
    <property type="entry name" value="Multidrug efflux transporter AcrB TolC docking domain, DN and DC subdomains"/>
    <property type="match status" value="2"/>
</dbReference>
<dbReference type="Gene3D" id="1.20.1640.10">
    <property type="entry name" value="Multidrug efflux transporter AcrB transmembrane domain"/>
    <property type="match status" value="2"/>
</dbReference>
<proteinExistence type="predicted"/>
<dbReference type="InterPro" id="IPR001036">
    <property type="entry name" value="Acrflvin-R"/>
</dbReference>
<dbReference type="Pfam" id="PF00873">
    <property type="entry name" value="ACR_tran"/>
    <property type="match status" value="1"/>
</dbReference>
<dbReference type="InterPro" id="IPR027463">
    <property type="entry name" value="AcrB_DN_DC_subdom"/>
</dbReference>
<accession>A0A517VEQ9</accession>
<evidence type="ECO:0000313" key="3">
    <source>
        <dbReference type="Proteomes" id="UP000316855"/>
    </source>
</evidence>
<evidence type="ECO:0000313" key="2">
    <source>
        <dbReference type="EMBL" id="QDT91498.1"/>
    </source>
</evidence>
<feature type="transmembrane region" description="Helical" evidence="1">
    <location>
        <begin position="440"/>
        <end position="458"/>
    </location>
</feature>
<feature type="transmembrane region" description="Helical" evidence="1">
    <location>
        <begin position="857"/>
        <end position="874"/>
    </location>
</feature>
<sequence>MRWLVETALRLRIAVIAAAVLLIVGGLRMVPEMPLDVFPEFSPPYVEIQTEAPGLSAEEVENLITFPLENALIGTPGLDTLRSKSVLGLSSIRMLLTENVDLYQTRQLVQERLAVEAPRLPTVARPPVILQPLSSLSRMMKIGMWSDSLSQQELSELAVWTIRPRLMAIPGVANVAIWGQRDKQLQVMVDVDRLRAHQVTLDSVLRSAGDAVVLDAGGFVDTPNQRMAVRQLSPVSGPEDLARTVVSFNGGAALRLGDVADVRIGAAPAIGDAVINDQLGLLLIVEKQPGANILEVTRKVEAALDLLRPGLKGVKADSTIFRPATFIERSITNLTHALMIGCVLVVIVLIAFLFDWRTAVISLTAIPLSLISAVLLIHWWGMTINTMIIAGLVIALGEVVDDAVIDVENIVRRLRLNQLADRPRSAFYVVLDASMEVRSAIVYATAIIVLVFLPIYFLEGLPGSFFRPLALGYILAILASLLVAIIVTPAMSLLLLPRKNMKQHEPPLTRWLKIPYRNMLPWFAVRPKSAISILTLSFAATFVLLQSLGQELLPNFQETDFLMHFVEKPGTSIEAMDRITIKASRELRAIPGVRNFGSHIGRAQVADEVVGPNFTELWISIDEDVDYDKTLAKIQAVVDSYPGLYRDVLTYLRERVKEVLTGTSSSIVVRIYGPDLDSLRKQAHDVATVMGEIDGVNNLKVEPQVLVPQVDVRLNPLAVERFGLTPGQVRRAVTTMLRGTKVGEVFEDQKKMDVMVWGTEQSRTDLDALHELRIDLPNGGQVPLKDVAEIGIVPAPNEVKRESGSRRIDVTCDAKGRDLGSVAQDIEAAVSGIPFERGYHPEFLGEFATLQASQKRLLLLGAVALMGILLILYIDFQSARLTLMVCLTIPFALVGGVIAVSLTGGVLSLGSLVGFITVLGIAARNGIMLVSHYRHLQELEGMSFGLELVIRGAEERLAPILMTVLTTSLALLPLVISGNKPGHEIEYPLAVVIIGGLVTSTILNLFLLPPLYLLWGKQAMPASKNTVAAEFSRSPLQSDQPGLST</sequence>
<keyword evidence="1" id="KW-0472">Membrane</keyword>
<evidence type="ECO:0000256" key="1">
    <source>
        <dbReference type="SAM" id="Phobius"/>
    </source>
</evidence>
<dbReference type="AlphaFoldDB" id="A0A517VEQ9"/>
<feature type="transmembrane region" description="Helical" evidence="1">
    <location>
        <begin position="906"/>
        <end position="927"/>
    </location>
</feature>
<keyword evidence="3" id="KW-1185">Reference proteome</keyword>
<protein>
    <submittedName>
        <fullName evidence="2">Cobalt-zinc-cadmium resistance protein CzcA</fullName>
    </submittedName>
</protein>
<dbReference type="PANTHER" id="PTHR32063:SF4">
    <property type="entry name" value="SLR6043 PROTEIN"/>
    <property type="match status" value="1"/>
</dbReference>
<keyword evidence="1" id="KW-1133">Transmembrane helix</keyword>
<name>A0A517VEQ9_9PLAN</name>
<dbReference type="PRINTS" id="PR00702">
    <property type="entry name" value="ACRIFLAVINRP"/>
</dbReference>
<reference evidence="2 3" key="1">
    <citation type="submission" date="2019-02" db="EMBL/GenBank/DDBJ databases">
        <title>Deep-cultivation of Planctomycetes and their phenomic and genomic characterization uncovers novel biology.</title>
        <authorList>
            <person name="Wiegand S."/>
            <person name="Jogler M."/>
            <person name="Boedeker C."/>
            <person name="Pinto D."/>
            <person name="Vollmers J."/>
            <person name="Rivas-Marin E."/>
            <person name="Kohn T."/>
            <person name="Peeters S.H."/>
            <person name="Heuer A."/>
            <person name="Rast P."/>
            <person name="Oberbeckmann S."/>
            <person name="Bunk B."/>
            <person name="Jeske O."/>
            <person name="Meyerdierks A."/>
            <person name="Storesund J.E."/>
            <person name="Kallscheuer N."/>
            <person name="Luecker S."/>
            <person name="Lage O.M."/>
            <person name="Pohl T."/>
            <person name="Merkel B.J."/>
            <person name="Hornburger P."/>
            <person name="Mueller R.-W."/>
            <person name="Bruemmer F."/>
            <person name="Labrenz M."/>
            <person name="Spormann A.M."/>
            <person name="Op den Camp H."/>
            <person name="Overmann J."/>
            <person name="Amann R."/>
            <person name="Jetten M.S.M."/>
            <person name="Mascher T."/>
            <person name="Medema M.H."/>
            <person name="Devos D.P."/>
            <person name="Kaster A.-K."/>
            <person name="Ovreas L."/>
            <person name="Rohde M."/>
            <person name="Galperin M.Y."/>
            <person name="Jogler C."/>
        </authorList>
    </citation>
    <scope>NUCLEOTIDE SEQUENCE [LARGE SCALE GENOMIC DNA]</scope>
    <source>
        <strain evidence="2 3">Pan161</strain>
    </source>
</reference>
<dbReference type="KEGG" id="gax:Pan161_31560"/>
<dbReference type="Gene3D" id="3.30.70.1430">
    <property type="entry name" value="Multidrug efflux transporter AcrB pore domain"/>
    <property type="match status" value="2"/>
</dbReference>
<dbReference type="Proteomes" id="UP000316855">
    <property type="component" value="Chromosome"/>
</dbReference>